<proteinExistence type="predicted"/>
<keyword evidence="7" id="KW-1185">Reference proteome</keyword>
<dbReference type="Gene3D" id="1.10.760.10">
    <property type="entry name" value="Cytochrome c-like domain"/>
    <property type="match status" value="1"/>
</dbReference>
<dbReference type="PROSITE" id="PS51007">
    <property type="entry name" value="CYTC"/>
    <property type="match status" value="1"/>
</dbReference>
<feature type="domain" description="Cytochrome c" evidence="5">
    <location>
        <begin position="26"/>
        <end position="123"/>
    </location>
</feature>
<keyword evidence="2 4" id="KW-0479">Metal-binding</keyword>
<evidence type="ECO:0000313" key="7">
    <source>
        <dbReference type="Proteomes" id="UP000270626"/>
    </source>
</evidence>
<dbReference type="EMBL" id="RBXP01000017">
    <property type="protein sequence ID" value="RKT50673.1"/>
    <property type="molecule type" value="Genomic_DNA"/>
</dbReference>
<dbReference type="AlphaFoldDB" id="A0A495VQG8"/>
<evidence type="ECO:0000256" key="2">
    <source>
        <dbReference type="ARBA" id="ARBA00022723"/>
    </source>
</evidence>
<dbReference type="SUPFAM" id="SSF46626">
    <property type="entry name" value="Cytochrome c"/>
    <property type="match status" value="1"/>
</dbReference>
<dbReference type="GO" id="GO:0046872">
    <property type="term" value="F:metal ion binding"/>
    <property type="evidence" value="ECO:0007669"/>
    <property type="project" value="UniProtKB-KW"/>
</dbReference>
<dbReference type="Proteomes" id="UP000270626">
    <property type="component" value="Unassembled WGS sequence"/>
</dbReference>
<evidence type="ECO:0000256" key="1">
    <source>
        <dbReference type="ARBA" id="ARBA00022617"/>
    </source>
</evidence>
<keyword evidence="3 4" id="KW-0408">Iron</keyword>
<dbReference type="GO" id="GO:0009055">
    <property type="term" value="F:electron transfer activity"/>
    <property type="evidence" value="ECO:0007669"/>
    <property type="project" value="InterPro"/>
</dbReference>
<accession>A0A495VQG8</accession>
<evidence type="ECO:0000259" key="5">
    <source>
        <dbReference type="PROSITE" id="PS51007"/>
    </source>
</evidence>
<keyword evidence="1 4" id="KW-0349">Heme</keyword>
<dbReference type="GO" id="GO:0020037">
    <property type="term" value="F:heme binding"/>
    <property type="evidence" value="ECO:0007669"/>
    <property type="project" value="InterPro"/>
</dbReference>
<reference evidence="6 7" key="1">
    <citation type="submission" date="2018-10" db="EMBL/GenBank/DDBJ databases">
        <title>Genomic Encyclopedia of Type Strains, Phase IV (KMG-IV): sequencing the most valuable type-strain genomes for metagenomic binning, comparative biology and taxonomic classification.</title>
        <authorList>
            <person name="Goeker M."/>
        </authorList>
    </citation>
    <scope>NUCLEOTIDE SEQUENCE [LARGE SCALE GENOMIC DNA]</scope>
    <source>
        <strain evidence="6 7">DSM 23841</strain>
    </source>
</reference>
<evidence type="ECO:0000256" key="3">
    <source>
        <dbReference type="ARBA" id="ARBA00023004"/>
    </source>
</evidence>
<organism evidence="6 7">
    <name type="scientific">Azonexus fungiphilus</name>
    <dbReference type="NCBI Taxonomy" id="146940"/>
    <lineage>
        <taxon>Bacteria</taxon>
        <taxon>Pseudomonadati</taxon>
        <taxon>Pseudomonadota</taxon>
        <taxon>Betaproteobacteria</taxon>
        <taxon>Rhodocyclales</taxon>
        <taxon>Azonexaceae</taxon>
        <taxon>Azonexus</taxon>
    </lineage>
</organism>
<evidence type="ECO:0000313" key="6">
    <source>
        <dbReference type="EMBL" id="RKT50673.1"/>
    </source>
</evidence>
<name>A0A495VQG8_9RHOO</name>
<comment type="caution">
    <text evidence="6">The sequence shown here is derived from an EMBL/GenBank/DDBJ whole genome shotgun (WGS) entry which is preliminary data.</text>
</comment>
<evidence type="ECO:0000256" key="4">
    <source>
        <dbReference type="PROSITE-ProRule" id="PRU00433"/>
    </source>
</evidence>
<sequence>MSRPRSSRAALRRRSCWRWAIQSGLALAGVGLMLSSALASEPPPQRQRELTHLVRQECGSCHGMSLQGGLGPALLPADLRDKPADGLAATVYHGRPGTAMPPWQRFLTEAEAAWVVDRLISGFPE</sequence>
<dbReference type="InterPro" id="IPR036909">
    <property type="entry name" value="Cyt_c-like_dom_sf"/>
</dbReference>
<protein>
    <submittedName>
        <fullName evidence="6">Cytochrome c55X</fullName>
    </submittedName>
</protein>
<dbReference type="RefSeq" id="WP_342767615.1">
    <property type="nucleotide sequence ID" value="NZ_RBXP01000017.1"/>
</dbReference>
<dbReference type="Pfam" id="PF13442">
    <property type="entry name" value="Cytochrome_CBB3"/>
    <property type="match status" value="1"/>
</dbReference>
<dbReference type="InterPro" id="IPR009056">
    <property type="entry name" value="Cyt_c-like_dom"/>
</dbReference>
<gene>
    <name evidence="6" type="ORF">DFR40_2595</name>
</gene>